<feature type="compositionally biased region" description="Basic and acidic residues" evidence="1">
    <location>
        <begin position="8"/>
        <end position="18"/>
    </location>
</feature>
<dbReference type="AlphaFoldDB" id="A0A7M7J4S0"/>
<reference evidence="3" key="1">
    <citation type="submission" date="2021-01" db="UniProtKB">
        <authorList>
            <consortium name="EnsemblMetazoa"/>
        </authorList>
    </citation>
    <scope>IDENTIFICATION</scope>
</reference>
<evidence type="ECO:0000313" key="4">
    <source>
        <dbReference type="Proteomes" id="UP000594260"/>
    </source>
</evidence>
<keyword evidence="2" id="KW-0812">Transmembrane</keyword>
<feature type="region of interest" description="Disordered" evidence="1">
    <location>
        <begin position="1"/>
        <end position="22"/>
    </location>
</feature>
<evidence type="ECO:0000256" key="2">
    <source>
        <dbReference type="SAM" id="Phobius"/>
    </source>
</evidence>
<dbReference type="Proteomes" id="UP000594260">
    <property type="component" value="Unplaced"/>
</dbReference>
<keyword evidence="2" id="KW-1133">Transmembrane helix</keyword>
<keyword evidence="2" id="KW-0472">Membrane</keyword>
<sequence>MSTASQKSSEDGREEGRTPAKPVRVVKKSRAVTAGFIIVMVCGAILVVMALLVGVYLGDVLAFRAVNSTTQTQIASATSTVISYATSNVEDISSINETEITRESSTPAEYAFQHTSSISAAQLFSKVRSTRGFQTSISTSFSTNRSHDVIPKSVHSSPGSLRSYTAGSDHTFRSTKSHKSLRKSLRNLQPTA</sequence>
<dbReference type="InParanoid" id="A0A7M7J4S0"/>
<feature type="transmembrane region" description="Helical" evidence="2">
    <location>
        <begin position="31"/>
        <end position="57"/>
    </location>
</feature>
<feature type="compositionally biased region" description="Basic residues" evidence="1">
    <location>
        <begin position="173"/>
        <end position="185"/>
    </location>
</feature>
<proteinExistence type="predicted"/>
<accession>A0A7M7J4S0</accession>
<dbReference type="GeneID" id="111243222"/>
<dbReference type="EnsemblMetazoa" id="XM_022788438">
    <property type="protein sequence ID" value="XP_022644173"/>
    <property type="gene ID" value="LOC111243222"/>
</dbReference>
<feature type="compositionally biased region" description="Polar residues" evidence="1">
    <location>
        <begin position="154"/>
        <end position="168"/>
    </location>
</feature>
<evidence type="ECO:0000313" key="3">
    <source>
        <dbReference type="EnsemblMetazoa" id="XP_022644173"/>
    </source>
</evidence>
<name>A0A7M7J4S0_VARDE</name>
<protein>
    <submittedName>
        <fullName evidence="3">Uncharacterized protein</fullName>
    </submittedName>
</protein>
<evidence type="ECO:0000256" key="1">
    <source>
        <dbReference type="SAM" id="MobiDB-lite"/>
    </source>
</evidence>
<dbReference type="RefSeq" id="XP_022644173.1">
    <property type="nucleotide sequence ID" value="XM_022788438.1"/>
</dbReference>
<keyword evidence="4" id="KW-1185">Reference proteome</keyword>
<organism evidence="3 4">
    <name type="scientific">Varroa destructor</name>
    <name type="common">Honeybee mite</name>
    <dbReference type="NCBI Taxonomy" id="109461"/>
    <lineage>
        <taxon>Eukaryota</taxon>
        <taxon>Metazoa</taxon>
        <taxon>Ecdysozoa</taxon>
        <taxon>Arthropoda</taxon>
        <taxon>Chelicerata</taxon>
        <taxon>Arachnida</taxon>
        <taxon>Acari</taxon>
        <taxon>Parasitiformes</taxon>
        <taxon>Mesostigmata</taxon>
        <taxon>Gamasina</taxon>
        <taxon>Dermanyssoidea</taxon>
        <taxon>Varroidae</taxon>
        <taxon>Varroa</taxon>
    </lineage>
</organism>
<dbReference type="KEGG" id="vde:111243222"/>
<feature type="region of interest" description="Disordered" evidence="1">
    <location>
        <begin position="149"/>
        <end position="192"/>
    </location>
</feature>